<dbReference type="GO" id="GO:0032259">
    <property type="term" value="P:methylation"/>
    <property type="evidence" value="ECO:0007669"/>
    <property type="project" value="UniProtKB-KW"/>
</dbReference>
<feature type="binding site" evidence="6">
    <location>
        <position position="118"/>
    </location>
    <ligand>
        <name>S-adenosyl-L-methionine</name>
        <dbReference type="ChEBI" id="CHEBI:59789"/>
    </ligand>
</feature>
<dbReference type="GO" id="GO:0008983">
    <property type="term" value="F:protein-glutamate O-methyltransferase activity"/>
    <property type="evidence" value="ECO:0007669"/>
    <property type="project" value="UniProtKB-EC"/>
</dbReference>
<dbReference type="EC" id="2.1.1.80" evidence="5"/>
<feature type="binding site" evidence="6">
    <location>
        <begin position="221"/>
        <end position="222"/>
    </location>
    <ligand>
        <name>S-adenosyl-L-methionine</name>
        <dbReference type="ChEBI" id="CHEBI:59789"/>
    </ligand>
</feature>
<keyword evidence="3 5" id="KW-0808">Transferase</keyword>
<keyword evidence="9" id="KW-1185">Reference proteome</keyword>
<dbReference type="SUPFAM" id="SSF53335">
    <property type="entry name" value="S-adenosyl-L-methionine-dependent methyltransferases"/>
    <property type="match status" value="1"/>
</dbReference>
<feature type="domain" description="CheR-type methyltransferase" evidence="7">
    <location>
        <begin position="1"/>
        <end position="257"/>
    </location>
</feature>
<dbReference type="SUPFAM" id="SSF47757">
    <property type="entry name" value="Chemotaxis receptor methyltransferase CheR, N-terminal domain"/>
    <property type="match status" value="1"/>
</dbReference>
<keyword evidence="4 5" id="KW-0949">S-adenosyl-L-methionine</keyword>
<organism evidence="8 9">
    <name type="scientific">Meridianimarinicoccus roseus</name>
    <dbReference type="NCBI Taxonomy" id="2072018"/>
    <lineage>
        <taxon>Bacteria</taxon>
        <taxon>Pseudomonadati</taxon>
        <taxon>Pseudomonadota</taxon>
        <taxon>Alphaproteobacteria</taxon>
        <taxon>Rhodobacterales</taxon>
        <taxon>Paracoccaceae</taxon>
        <taxon>Meridianimarinicoccus</taxon>
    </lineage>
</organism>
<feature type="binding site" evidence="6">
    <location>
        <begin position="203"/>
        <end position="204"/>
    </location>
    <ligand>
        <name>S-adenosyl-L-methionine</name>
        <dbReference type="ChEBI" id="CHEBI:59789"/>
    </ligand>
</feature>
<accession>A0A2V2L736</accession>
<dbReference type="EMBL" id="QGKU01000060">
    <property type="protein sequence ID" value="PWR01160.1"/>
    <property type="molecule type" value="Genomic_DNA"/>
</dbReference>
<dbReference type="Pfam" id="PF01739">
    <property type="entry name" value="CheR"/>
    <property type="match status" value="1"/>
</dbReference>
<dbReference type="Gene3D" id="3.40.50.150">
    <property type="entry name" value="Vaccinia Virus protein VP39"/>
    <property type="match status" value="1"/>
</dbReference>
<keyword evidence="2 5" id="KW-0489">Methyltransferase</keyword>
<dbReference type="InterPro" id="IPR000780">
    <property type="entry name" value="CheR_MeTrfase"/>
</dbReference>
<feature type="binding site" evidence="6">
    <location>
        <position position="78"/>
    </location>
    <ligand>
        <name>S-adenosyl-L-methionine</name>
        <dbReference type="ChEBI" id="CHEBI:59789"/>
    </ligand>
</feature>
<dbReference type="PROSITE" id="PS50123">
    <property type="entry name" value="CHER"/>
    <property type="match status" value="1"/>
</dbReference>
<feature type="binding site" evidence="6">
    <location>
        <position position="144"/>
    </location>
    <ligand>
        <name>S-adenosyl-L-methionine</name>
        <dbReference type="ChEBI" id="CHEBI:59789"/>
    </ligand>
</feature>
<protein>
    <recommendedName>
        <fullName evidence="5">Chemotaxis protein methyltransferase</fullName>
        <ecNumber evidence="5">2.1.1.80</ecNumber>
    </recommendedName>
</protein>
<proteinExistence type="predicted"/>
<comment type="catalytic activity">
    <reaction evidence="1 5">
        <text>L-glutamyl-[protein] + S-adenosyl-L-methionine = [protein]-L-glutamate 5-O-methyl ester + S-adenosyl-L-homocysteine</text>
        <dbReference type="Rhea" id="RHEA:24452"/>
        <dbReference type="Rhea" id="RHEA-COMP:10208"/>
        <dbReference type="Rhea" id="RHEA-COMP:10311"/>
        <dbReference type="ChEBI" id="CHEBI:29973"/>
        <dbReference type="ChEBI" id="CHEBI:57856"/>
        <dbReference type="ChEBI" id="CHEBI:59789"/>
        <dbReference type="ChEBI" id="CHEBI:82795"/>
        <dbReference type="EC" id="2.1.1.80"/>
    </reaction>
</comment>
<dbReference type="InterPro" id="IPR022641">
    <property type="entry name" value="CheR_N"/>
</dbReference>
<dbReference type="InterPro" id="IPR022642">
    <property type="entry name" value="CheR_C"/>
</dbReference>
<name>A0A2V2L736_9RHOB</name>
<evidence type="ECO:0000256" key="4">
    <source>
        <dbReference type="ARBA" id="ARBA00022691"/>
    </source>
</evidence>
<dbReference type="SMART" id="SM00138">
    <property type="entry name" value="MeTrc"/>
    <property type="match status" value="1"/>
</dbReference>
<dbReference type="Pfam" id="PF03705">
    <property type="entry name" value="CheR_N"/>
    <property type="match status" value="1"/>
</dbReference>
<dbReference type="InterPro" id="IPR050903">
    <property type="entry name" value="Bact_Chemotaxis_MeTrfase"/>
</dbReference>
<evidence type="ECO:0000313" key="9">
    <source>
        <dbReference type="Proteomes" id="UP000245680"/>
    </source>
</evidence>
<dbReference type="Proteomes" id="UP000245680">
    <property type="component" value="Unassembled WGS sequence"/>
</dbReference>
<evidence type="ECO:0000256" key="1">
    <source>
        <dbReference type="ARBA" id="ARBA00001541"/>
    </source>
</evidence>
<evidence type="ECO:0000313" key="8">
    <source>
        <dbReference type="EMBL" id="PWR01160.1"/>
    </source>
</evidence>
<dbReference type="OrthoDB" id="9816309at2"/>
<dbReference type="InterPro" id="IPR026024">
    <property type="entry name" value="Chemotaxis_MeTrfase_CheR"/>
</dbReference>
<dbReference type="CDD" id="cd02440">
    <property type="entry name" value="AdoMet_MTases"/>
    <property type="match status" value="1"/>
</dbReference>
<dbReference type="PRINTS" id="PR00996">
    <property type="entry name" value="CHERMTFRASE"/>
</dbReference>
<feature type="binding site" evidence="6">
    <location>
        <position position="80"/>
    </location>
    <ligand>
        <name>S-adenosyl-L-methionine</name>
        <dbReference type="ChEBI" id="CHEBI:59789"/>
    </ligand>
</feature>
<dbReference type="InterPro" id="IPR036804">
    <property type="entry name" value="CheR_N_sf"/>
</dbReference>
<sequence>MVISTTQADDLYERFGRLITKSSGIQLDASKRNLIDTRLRKRATELKLPDAQTYLTWVVDTNRVSEELPRMIDLITTNKTDFFRESAHFDLLVNEVLPRHPRNRVFRFWSAASSSGEEAYTAAMLLAEHKRRNPKFDFTVLGTDISPSVVTKARQAVYDRELISDVPEPLRSLYFQLGTSSTGRELARVTAELRRMVQFAVLNLVEDNFAVDRDCDVAFLRNVLIYFAPEIQMRVVSNVTDHLRPGGYLFVGHSETMNIRDPRLKPVAVAVYQKG</sequence>
<gene>
    <name evidence="8" type="ORF">DKT77_18560</name>
</gene>
<evidence type="ECO:0000256" key="5">
    <source>
        <dbReference type="PIRNR" id="PIRNR000410"/>
    </source>
</evidence>
<dbReference type="Gene3D" id="1.10.155.10">
    <property type="entry name" value="Chemotaxis receptor methyltransferase CheR, N-terminal domain"/>
    <property type="match status" value="1"/>
</dbReference>
<comment type="caution">
    <text evidence="8">The sequence shown here is derived from an EMBL/GenBank/DDBJ whole genome shotgun (WGS) entry which is preliminary data.</text>
</comment>
<dbReference type="InterPro" id="IPR029063">
    <property type="entry name" value="SAM-dependent_MTases_sf"/>
</dbReference>
<reference evidence="8 9" key="1">
    <citation type="submission" date="2018-05" db="EMBL/GenBank/DDBJ databases">
        <title>Rhodobacteraceae gen. nov., sp. nov. isolated from sea water.</title>
        <authorList>
            <person name="Ren Y."/>
        </authorList>
    </citation>
    <scope>NUCLEOTIDE SEQUENCE [LARGE SCALE GENOMIC DNA]</scope>
    <source>
        <strain evidence="8 9">TG-679</strain>
    </source>
</reference>
<dbReference type="PIRSF" id="PIRSF000410">
    <property type="entry name" value="CheR"/>
    <property type="match status" value="1"/>
</dbReference>
<feature type="binding site" evidence="6">
    <location>
        <position position="84"/>
    </location>
    <ligand>
        <name>S-adenosyl-L-methionine</name>
        <dbReference type="ChEBI" id="CHEBI:59789"/>
    </ligand>
</feature>
<dbReference type="RefSeq" id="WP_109813144.1">
    <property type="nucleotide sequence ID" value="NZ_QGKU01000060.1"/>
</dbReference>
<evidence type="ECO:0000256" key="2">
    <source>
        <dbReference type="ARBA" id="ARBA00022603"/>
    </source>
</evidence>
<evidence type="ECO:0000256" key="3">
    <source>
        <dbReference type="ARBA" id="ARBA00022679"/>
    </source>
</evidence>
<dbReference type="AlphaFoldDB" id="A0A2V2L736"/>
<evidence type="ECO:0000256" key="6">
    <source>
        <dbReference type="PIRSR" id="PIRSR000410-1"/>
    </source>
</evidence>
<dbReference type="PANTHER" id="PTHR24422:SF26">
    <property type="entry name" value="CHEMOTAXIS PROTEIN METHYLTRANSFERASE"/>
    <property type="match status" value="1"/>
</dbReference>
<evidence type="ECO:0000259" key="7">
    <source>
        <dbReference type="PROSITE" id="PS50123"/>
    </source>
</evidence>
<comment type="function">
    <text evidence="5">Methylation of the membrane-bound methyl-accepting chemotaxis proteins (MCP) to form gamma-glutamyl methyl ester residues in MCP.</text>
</comment>
<dbReference type="PANTHER" id="PTHR24422">
    <property type="entry name" value="CHEMOTAXIS PROTEIN METHYLTRANSFERASE"/>
    <property type="match status" value="1"/>
</dbReference>